<dbReference type="GO" id="GO:0016787">
    <property type="term" value="F:hydrolase activity"/>
    <property type="evidence" value="ECO:0007669"/>
    <property type="project" value="UniProtKB-KW"/>
</dbReference>
<proteinExistence type="predicted"/>
<dbReference type="AlphaFoldDB" id="A0A4Z1NF40"/>
<keyword evidence="3" id="KW-0378">Hydrolase</keyword>
<evidence type="ECO:0000313" key="4">
    <source>
        <dbReference type="Proteomes" id="UP000298493"/>
    </source>
</evidence>
<keyword evidence="4" id="KW-1185">Reference proteome</keyword>
<dbReference type="Pfam" id="PF00135">
    <property type="entry name" value="COesterase"/>
    <property type="match status" value="1"/>
</dbReference>
<dbReference type="InterPro" id="IPR050309">
    <property type="entry name" value="Type-B_Carboxylest/Lipase"/>
</dbReference>
<dbReference type="OrthoDB" id="408631at2759"/>
<dbReference type="Proteomes" id="UP000298493">
    <property type="component" value="Unassembled WGS sequence"/>
</dbReference>
<dbReference type="STRING" id="86259.A0A4Z1NF40"/>
<sequence length="562" mass="61281">MRSALALLTCISLSLAQSVEPLAQIIISGNEILLKLDYATYRGYHNTTNEVYTFRNIRFAAPPIGELRWQKPVFPGNVSEVQDRQEPIACTQPPSDDVRTVGGAVVGKGSEDCLFLDLTIPEKVVKGDKKERIPVLIWVHGGYYAQGSKDERSFHQFAKLSDSNIVSIAANYRIGAYGFLGGSTVGGQGIQNVGLWDQRAAFEWVQQYIPYVGGNINRVTAMGISAGAGSILHHITAEGGALNPLFQTAILQSAGYATVQDTTGAVERKYSRIEEFAGCKNKGLACLRALDEEALRKVSVFANSGNRQGDSGWDPVIDGIYVVNTPTLEIAKGRFYKDITSIVSGYAINEAGGKWFVDQSINTSAKFDEYARSVFGNRISPGLAKLSGRLQELYPAVEKPGSPFKTTNERVAHFVADIGFNCHHRALAQAYPTSTYTYQASLWGGTHYMDQFPSFFDPAGVGVNLILKSTTSDVPSLQAFQTYLVSAIVTGDPNTLRNKDKTIEWPITAGFNDTALKGVLNFTSPTGPGGFSVIASDRLVKERCDFWNEVWTEVDQALIFGT</sequence>
<name>A0A4Z1NF40_9PEZI</name>
<feature type="chain" id="PRO_5021212444" evidence="1">
    <location>
        <begin position="17"/>
        <end position="562"/>
    </location>
</feature>
<feature type="signal peptide" evidence="1">
    <location>
        <begin position="1"/>
        <end position="16"/>
    </location>
</feature>
<keyword evidence="1" id="KW-0732">Signal</keyword>
<dbReference type="InterPro" id="IPR029058">
    <property type="entry name" value="AB_hydrolase_fold"/>
</dbReference>
<dbReference type="InterPro" id="IPR002018">
    <property type="entry name" value="CarbesteraseB"/>
</dbReference>
<gene>
    <name evidence="3" type="ORF">E6O75_ATG10146</name>
</gene>
<comment type="caution">
    <text evidence="3">The sequence shown here is derived from an EMBL/GenBank/DDBJ whole genome shotgun (WGS) entry which is preliminary data.</text>
</comment>
<feature type="domain" description="Carboxylesterase type B" evidence="2">
    <location>
        <begin position="43"/>
        <end position="546"/>
    </location>
</feature>
<organism evidence="3 4">
    <name type="scientific">Venturia nashicola</name>
    <dbReference type="NCBI Taxonomy" id="86259"/>
    <lineage>
        <taxon>Eukaryota</taxon>
        <taxon>Fungi</taxon>
        <taxon>Dikarya</taxon>
        <taxon>Ascomycota</taxon>
        <taxon>Pezizomycotina</taxon>
        <taxon>Dothideomycetes</taxon>
        <taxon>Pleosporomycetidae</taxon>
        <taxon>Venturiales</taxon>
        <taxon>Venturiaceae</taxon>
        <taxon>Venturia</taxon>
    </lineage>
</organism>
<accession>A0A4Z1NF40</accession>
<evidence type="ECO:0000256" key="1">
    <source>
        <dbReference type="SAM" id="SignalP"/>
    </source>
</evidence>
<dbReference type="Gene3D" id="3.40.50.1820">
    <property type="entry name" value="alpha/beta hydrolase"/>
    <property type="match status" value="1"/>
</dbReference>
<protein>
    <submittedName>
        <fullName evidence="3">Putative GTP cyclohydrolase-2</fullName>
    </submittedName>
</protein>
<evidence type="ECO:0000313" key="3">
    <source>
        <dbReference type="EMBL" id="TID13007.1"/>
    </source>
</evidence>
<dbReference type="PANTHER" id="PTHR11559">
    <property type="entry name" value="CARBOXYLESTERASE"/>
    <property type="match status" value="1"/>
</dbReference>
<evidence type="ECO:0000259" key="2">
    <source>
        <dbReference type="Pfam" id="PF00135"/>
    </source>
</evidence>
<dbReference type="SUPFAM" id="SSF53474">
    <property type="entry name" value="alpha/beta-Hydrolases"/>
    <property type="match status" value="1"/>
</dbReference>
<dbReference type="EMBL" id="SNSC02000030">
    <property type="protein sequence ID" value="TID13007.1"/>
    <property type="molecule type" value="Genomic_DNA"/>
</dbReference>
<reference evidence="3 4" key="1">
    <citation type="submission" date="2019-04" db="EMBL/GenBank/DDBJ databases">
        <title>High contiguity whole genome sequence and gene annotation resource for two Venturia nashicola isolates.</title>
        <authorList>
            <person name="Prokchorchik M."/>
            <person name="Won K."/>
            <person name="Lee Y."/>
            <person name="Choi E.D."/>
            <person name="Segonzac C."/>
            <person name="Sohn K.H."/>
        </authorList>
    </citation>
    <scope>NUCLEOTIDE SEQUENCE [LARGE SCALE GENOMIC DNA]</scope>
    <source>
        <strain evidence="3 4">PRI2</strain>
    </source>
</reference>